<evidence type="ECO:0000313" key="1">
    <source>
        <dbReference type="EMBL" id="GKX30259.1"/>
    </source>
</evidence>
<proteinExistence type="predicted"/>
<name>A0A9W6DGX8_9FIRM</name>
<protein>
    <submittedName>
        <fullName evidence="1">Uncharacterized protein</fullName>
    </submittedName>
</protein>
<dbReference type="EMBL" id="BRLB01000008">
    <property type="protein sequence ID" value="GKX30259.1"/>
    <property type="molecule type" value="Genomic_DNA"/>
</dbReference>
<organism evidence="1 2">
    <name type="scientific">Vallitalea longa</name>
    <dbReference type="NCBI Taxonomy" id="2936439"/>
    <lineage>
        <taxon>Bacteria</taxon>
        <taxon>Bacillati</taxon>
        <taxon>Bacillota</taxon>
        <taxon>Clostridia</taxon>
        <taxon>Lachnospirales</taxon>
        <taxon>Vallitaleaceae</taxon>
        <taxon>Vallitalea</taxon>
    </lineage>
</organism>
<accession>A0A9W6DGX8</accession>
<reference evidence="1" key="1">
    <citation type="submission" date="2022-06" db="EMBL/GenBank/DDBJ databases">
        <title>Vallitalea longa sp. nov., an anaerobic bacterium isolated from marine sediment.</title>
        <authorList>
            <person name="Hirano S."/>
            <person name="Terahara T."/>
            <person name="Mori K."/>
            <person name="Hamada M."/>
            <person name="Matsumoto R."/>
            <person name="Kobayashi T."/>
        </authorList>
    </citation>
    <scope>NUCLEOTIDE SEQUENCE</scope>
    <source>
        <strain evidence="1">SH18-1</strain>
    </source>
</reference>
<dbReference type="Proteomes" id="UP001144256">
    <property type="component" value="Unassembled WGS sequence"/>
</dbReference>
<dbReference type="AlphaFoldDB" id="A0A9W6DGX8"/>
<keyword evidence="2" id="KW-1185">Reference proteome</keyword>
<comment type="caution">
    <text evidence="1">The sequence shown here is derived from an EMBL/GenBank/DDBJ whole genome shotgun (WGS) entry which is preliminary data.</text>
</comment>
<dbReference type="RefSeq" id="WP_281816275.1">
    <property type="nucleotide sequence ID" value="NZ_BRLB01000008.1"/>
</dbReference>
<gene>
    <name evidence="1" type="ORF">SH1V18_27390</name>
</gene>
<sequence>MYKYDLTNLSDKENDIIEIAKRIDCIFNSFKTIKNSIDTHITRRDNINEQLNTILSDFQNTIEHTYNTSKFINEAITEYSNSQHQIDNLLNGVSATTINSISMDTDKTKSNIKNINTNSIIKQYFGEFFDKFPSKIPHLKNFIDNNEIHINNKNYSETSGKKTQYYDDRIKQLQRFTRMIGRNELKDNMFIQEASYRSDDPIYTYVKNNPVNYIDPSEQCKKDADLQDTDILSSSDLNNVIGLKGVYAYYTTQENKEDEMLAVLRTIDIIRQKDEYTGLYYSQDEDGKYVSQYDYESSKIKTKISITQKDLHKSRTGTNVLFTVTGFLPPPYNVLAALGNIAPESGKSILNNDNTGLPDILNTGITAASFIEKPQKIGAFFNILGGYKTQKELKEIKGFSETSVSIDNNGYIENFEFKINSNNTLVDARKEDPIKKSIPAQWRYWNENHPSPDIRITNDNIRIWF</sequence>
<evidence type="ECO:0000313" key="2">
    <source>
        <dbReference type="Proteomes" id="UP001144256"/>
    </source>
</evidence>